<dbReference type="Pfam" id="PF18723">
    <property type="entry name" value="HMUDK_hel"/>
    <property type="match status" value="1"/>
</dbReference>
<dbReference type="KEGG" id="rti:DC20_16065"/>
<keyword evidence="3" id="KW-1185">Reference proteome</keyword>
<name>A0A0P0C5I5_9BACT</name>
<dbReference type="EMBL" id="CP012643">
    <property type="protein sequence ID" value="ALJ00205.1"/>
    <property type="molecule type" value="Genomic_DNA"/>
</dbReference>
<reference evidence="2 3" key="1">
    <citation type="submission" date="2015-08" db="EMBL/GenBank/DDBJ databases">
        <title>Complete genome sequence of Rufibacter tibetensis strain 1351t, a radiation-resistant bacterium from tibet plateau.</title>
        <authorList>
            <person name="Dai J."/>
        </authorList>
    </citation>
    <scope>NUCLEOTIDE SEQUENCE [LARGE SCALE GENOMIC DNA]</scope>
    <source>
        <strain evidence="2 3">1351</strain>
    </source>
</reference>
<dbReference type="STRING" id="512763.DC20_16065"/>
<sequence>MSSHFVKLRAPKRSNVYYTYWKFAQLRQQVFLNRIVDQQGPWTDDPILRHHRFTNVFRASDRVSQQLIKLQYEFDLSPKEVFFRTMLFKIFNKIETYRFLEKELGEVSYSNFNLREYDSLLTYRMSIGKPIYSAAYIMPSAGNVFGHKLKHSNHLDLLTMMMEDRAYEQIASAKSLESVYKIILSYPSFGRFLAFQYTIDLNYSSLINFSEMDFVVAGPGAKNGILKCFESLGDYSLEDTIRWMADNQEEEAAMFEFEAPNLGGRRMQLIDCQNVFCEVDKYLRVAHPEITGSSGRKRIKQSFKPSAAPIEVMFPPKWGVNFQKEK</sequence>
<evidence type="ECO:0000313" key="3">
    <source>
        <dbReference type="Proteomes" id="UP000061382"/>
    </source>
</evidence>
<protein>
    <recommendedName>
        <fullName evidence="1">5-hmdU DNA kinase helical domain-containing protein</fullName>
    </recommendedName>
</protein>
<dbReference type="PATRIC" id="fig|512763.3.peg.3533"/>
<evidence type="ECO:0000313" key="2">
    <source>
        <dbReference type="EMBL" id="ALJ00205.1"/>
    </source>
</evidence>
<proteinExistence type="predicted"/>
<dbReference type="Proteomes" id="UP000061382">
    <property type="component" value="Chromosome"/>
</dbReference>
<dbReference type="OrthoDB" id="3333864at2"/>
<evidence type="ECO:0000259" key="1">
    <source>
        <dbReference type="Pfam" id="PF18723"/>
    </source>
</evidence>
<organism evidence="2 3">
    <name type="scientific">Rufibacter tibetensis</name>
    <dbReference type="NCBI Taxonomy" id="512763"/>
    <lineage>
        <taxon>Bacteria</taxon>
        <taxon>Pseudomonadati</taxon>
        <taxon>Bacteroidota</taxon>
        <taxon>Cytophagia</taxon>
        <taxon>Cytophagales</taxon>
        <taxon>Hymenobacteraceae</taxon>
        <taxon>Rufibacter</taxon>
    </lineage>
</organism>
<dbReference type="InterPro" id="IPR040684">
    <property type="entry name" value="HMUDK_hel"/>
</dbReference>
<dbReference type="RefSeq" id="WP_062544756.1">
    <property type="nucleotide sequence ID" value="NZ_CP012643.1"/>
</dbReference>
<gene>
    <name evidence="2" type="ORF">DC20_16065</name>
</gene>
<feature type="domain" description="5-hmdU DNA kinase helical" evidence="1">
    <location>
        <begin position="15"/>
        <end position="291"/>
    </location>
</feature>
<accession>A0A0P0C5I5</accession>
<dbReference type="AlphaFoldDB" id="A0A0P0C5I5"/>